<evidence type="ECO:0000313" key="2">
    <source>
        <dbReference type="EMBL" id="KAK7324207.1"/>
    </source>
</evidence>
<dbReference type="Proteomes" id="UP001367508">
    <property type="component" value="Unassembled WGS sequence"/>
</dbReference>
<accession>A0AAN9KV71</accession>
<comment type="caution">
    <text evidence="2">The sequence shown here is derived from an EMBL/GenBank/DDBJ whole genome shotgun (WGS) entry which is preliminary data.</text>
</comment>
<evidence type="ECO:0000256" key="1">
    <source>
        <dbReference type="SAM" id="MobiDB-lite"/>
    </source>
</evidence>
<feature type="region of interest" description="Disordered" evidence="1">
    <location>
        <begin position="70"/>
        <end position="130"/>
    </location>
</feature>
<evidence type="ECO:0000313" key="3">
    <source>
        <dbReference type="Proteomes" id="UP001367508"/>
    </source>
</evidence>
<sequence>MLVDETSFAWNSLVHDGSLSTYLSFIPPSLLWNRRRTNTNHRGSLERPTHAELSHVRRAFSARVQVQPRAYSDHVEVSTSQTRRPLSMPPSMDVETHPKEENAPGASSLHKVAKIRPDPNKAQIGKNPYV</sequence>
<organism evidence="2 3">
    <name type="scientific">Canavalia gladiata</name>
    <name type="common">Sword bean</name>
    <name type="synonym">Dolichos gladiatus</name>
    <dbReference type="NCBI Taxonomy" id="3824"/>
    <lineage>
        <taxon>Eukaryota</taxon>
        <taxon>Viridiplantae</taxon>
        <taxon>Streptophyta</taxon>
        <taxon>Embryophyta</taxon>
        <taxon>Tracheophyta</taxon>
        <taxon>Spermatophyta</taxon>
        <taxon>Magnoliopsida</taxon>
        <taxon>eudicotyledons</taxon>
        <taxon>Gunneridae</taxon>
        <taxon>Pentapetalae</taxon>
        <taxon>rosids</taxon>
        <taxon>fabids</taxon>
        <taxon>Fabales</taxon>
        <taxon>Fabaceae</taxon>
        <taxon>Papilionoideae</taxon>
        <taxon>50 kb inversion clade</taxon>
        <taxon>NPAAA clade</taxon>
        <taxon>indigoferoid/millettioid clade</taxon>
        <taxon>Phaseoleae</taxon>
        <taxon>Canavalia</taxon>
    </lineage>
</organism>
<reference evidence="2 3" key="1">
    <citation type="submission" date="2024-01" db="EMBL/GenBank/DDBJ databases">
        <title>The genomes of 5 underutilized Papilionoideae crops provide insights into root nodulation and disease resistanc.</title>
        <authorList>
            <person name="Jiang F."/>
        </authorList>
    </citation>
    <scope>NUCLEOTIDE SEQUENCE [LARGE SCALE GENOMIC DNA]</scope>
    <source>
        <strain evidence="2">LVBAO_FW01</strain>
        <tissue evidence="2">Leaves</tissue>
    </source>
</reference>
<dbReference type="AlphaFoldDB" id="A0AAN9KV71"/>
<proteinExistence type="predicted"/>
<gene>
    <name evidence="2" type="ORF">VNO77_27733</name>
</gene>
<dbReference type="EMBL" id="JAYMYQ010000006">
    <property type="protein sequence ID" value="KAK7324207.1"/>
    <property type="molecule type" value="Genomic_DNA"/>
</dbReference>
<protein>
    <submittedName>
        <fullName evidence="2">Uncharacterized protein</fullName>
    </submittedName>
</protein>
<keyword evidence="3" id="KW-1185">Reference proteome</keyword>
<name>A0AAN9KV71_CANGL</name>